<feature type="non-terminal residue" evidence="1">
    <location>
        <position position="1"/>
    </location>
</feature>
<accession>A0A0F9Q2K9</accession>
<comment type="caution">
    <text evidence="1">The sequence shown here is derived from an EMBL/GenBank/DDBJ whole genome shotgun (WGS) entry which is preliminary data.</text>
</comment>
<proteinExistence type="predicted"/>
<protein>
    <recommendedName>
        <fullName evidence="2">LamG-like jellyroll fold domain-containing protein</fullName>
    </recommendedName>
</protein>
<dbReference type="EMBL" id="LAZR01002348">
    <property type="protein sequence ID" value="KKN31217.1"/>
    <property type="molecule type" value="Genomic_DNA"/>
</dbReference>
<dbReference type="Pfam" id="PF13385">
    <property type="entry name" value="Laminin_G_3"/>
    <property type="match status" value="1"/>
</dbReference>
<dbReference type="Gene3D" id="2.60.120.200">
    <property type="match status" value="1"/>
</dbReference>
<name>A0A0F9Q2K9_9ZZZZ</name>
<dbReference type="InterPro" id="IPR013320">
    <property type="entry name" value="ConA-like_dom_sf"/>
</dbReference>
<reference evidence="1" key="1">
    <citation type="journal article" date="2015" name="Nature">
        <title>Complex archaea that bridge the gap between prokaryotes and eukaryotes.</title>
        <authorList>
            <person name="Spang A."/>
            <person name="Saw J.H."/>
            <person name="Jorgensen S.L."/>
            <person name="Zaremba-Niedzwiedzka K."/>
            <person name="Martijn J."/>
            <person name="Lind A.E."/>
            <person name="van Eijk R."/>
            <person name="Schleper C."/>
            <person name="Guy L."/>
            <person name="Ettema T.J."/>
        </authorList>
    </citation>
    <scope>NUCLEOTIDE SEQUENCE</scope>
</reference>
<sequence length="3683" mass="419850">TVGQQIDYEAYDLVQYGDIMDDNLGTNTEFVVSAWIYPTLFSSSQNPNGVKNLFFSKAGNFELGINESGFLQVYINTFNIEANATYGRLGAVKLGEWNYIALRYNNSNVDVLIGDSWFYNATGPLLEPWNGGGNLASGGKFSIGGAENTDSCFMGAIDEVSVFNKSITNFEIEVHHGLISIKVAVKKDNGLGGWTSITPDEIIDGSINFEANITSGIVDKLEFYIANYEPSSLNDPVPSNWSLLRTINDIDDIRNSVVIDSHSLPDEDEWYFIVKAIDSYLNPTFKIYTIPFGIKHFNDTIEFYYDDVNGRINQNSHIGIVPLDGFESYINTTNIYINYSDSWDLLNLEPINYSDISSNYDLIDLDLLTSWVQTKGLTPENYLVNFNITFFLNYGPEFGLYNYTYRLNRTILDIKGPDITLNYNTPYSLELGKTYSDSAENILTGAIDFTDSDFDTVRLEYSYSISSDWIIYDTFLNTSRLSANFSMNILNLKDDIIDFRFIAVDDLGNIATLTDSTYWIIKDFDNHKDFMVEYLDDSFVYSLNQFDEIDIMVKAIPFDNDITHVIVSTGDIVSLETFNLTNKFEENDNIYFSDEVFEDIRLNSTFYNIIPGEFTLIPINVLLYQNSKEVTSKQISIIATDTVFSEAVNISDIEIDYDMLPQTDNVWMSFTTGTFIYKNLHEIPFIVNNKYPKINILDSTNTIIDSFTLKAISDGLDTQDYFGIEINDSIFRLSLPSLQPGEEISHIYEIIIDSVSYTNFSFFIDSQDIFIKLVGTGFTVPKDITLNFETSNTAHLTQQFVGTYDFQALAQGNYTLVGKFYDISGTISTYNISSPFKIDFEGPSIYSQFNNGFSVDPTSGNISFIIKDSSDIISYQFNVSLAGSWIIDKGNYTFIFNDNALIEGINNYQLICEDSLNFISTKDFSLNLDKSAPAISNIYSDSNPWNGIFLIKIDIDDISPYSVSLKCINTVSGVIYDSLDISFITTEISSTKTEWQILLDTNQLLNGKYDIIVTVIDEAGILTEISRLDYYFDNAPPDLTLINNDIYAEGSVVYSIEPAETLYLSDQEFISILANDELFDGFNWATTSYPYLELRLGIEAVTMYHTKPLSYHDINLGTLSYNSLVYEILDYDLGNTNIDRIKSIQKIKIGAEEIDKFTIYLIGSSLYIEIDEEYRFLLSSSSQVQALFYELEPQGISLTFDSNNIKWLLETLTYGYFDISYHLPGINQGDQFLFWFTVEDGLKNIVGSEGNQLISREYKGIYDNIISGTPTFEWNLGETSSSEGILIFGSENYGDSTIDIDISSIALDENEDIDVQRIMVYGSNDGIVYTLLGNDGRAYFSDEGIWSFYWDYKLGVEDPVDYYIKTYIFDKAGNLLSPLTQDVKLYDYNAIILLTDLVFGDIIEYDDSLPSNIYDFTGSFYLQNTPINLWDVVAQYYNPLGRKWVPLYSDPAVIQTYGPDNGSYTITWDINQDKDFFDSMYNFTYEFLPLRVTPTTSNNIWGSWGVFDQTDEWKPIILLDIASQIDFVIYEFDSVNGWIVDTALSSQDPINVITDQTFRIFDIDGDGIEEIIRVSPSQVDVMCLDQSSNWVIKQDVINDPELQYSIFDLTFNEVIKETTMVLFQLNLTSGSTDIGKYYFDTQYNLIQIQKPVTFINNLVPNSINIDEDLFSTISILVGAITSGTSLSQLIHYDFNIENENVLDDSILGSITSIETETINGIKTIVLGISREFIGKMDTVICLKFNTELDSWVEYEINDFDESRLKIYDMIFINDNSFNKLIISTDSGLFRSTIEYVEEQEIITDPIKFTKIFYSYDELNDNFKLSGVTRFIITDVDETPIYQVNKIFYKYNGIWYELVESLYYITHSRFAFDLQLDSSIWNLLPDLKIAYSFISSKDEVRHSIDPSFNTYGSTSTVSDISASSKFFSSSALPLLWLNPTSTITDPFADWRSLENLDWNYRGLNYRYLPVSSGLGTSVLYPTRTQGWGNQWGTEYISLPELENSLIYYGNDGYDSGILSQYLTGEDDLLGEDEFDGEFSGNYLDSVYISNPVISESFDFAELYYSNIHTTTGTDGIYDETSSPYDDDVLVRNRMTDFDFTDFNEISSGLSHSGSLPSSSIYQYLQGSPLEEIEYTLSNWNDYLSLLMDTPSIFEADFTYKLPLVDRAGLESIQVAFDASIVSSSINDEFPLSLRIFNWDLDRWETLPIAPITTGGFYNQLTIDYDFWTWNPSNTITPGEFRPFWGTTDLNNMNTLSFGINYPYIVNGGNIEFVTQFNPELGANFLDTNGVQNHDLNSYWSFKDRDNADHHKLLFYDASYNTNSFQFDNIIIDPDNFYTSSTTFPELNPSTQFENVNPYTSNPYTSDDFYDFFINDNDEIRFELITEKEVANPSDAYLTIGDFKTYVHTDSNYLNYEDFDSNMLSTHPMQHISDKIDLTASGLELMGESGFNIKNLQTLPIFSETFDDSQGSPWLLDNVPEELIYITSLPADDSWVDDLHPGTNYGSSTFVGAGETRLMMWPYQTVTYYFYDSFFKSPITDLPFLGTANPTSTVLNMYAYDVEGYLEGYIPKTEIWTVGPDWDENLITEANPPEKRAYTNMDFTPTSPGWYSFDLSGYEGVNNLGFYGVTSVTPESSNWKAYSKEYSDITKRPYFEHELGKTDHRDGFAYMQTDINEILSLKSSQYSNPTELVFGDIIEIEFKTTSVNEIKLEFYNDGQQLDTLITDSTIVQNGNINFNKQIIYITVDDTQGFTFDQLEFIGNFNPGDNFIAYGIKATRESTIQNTLKVTNTYDFIDQASPQYPILNYGSTSSGAPNDAHISDSNYWRISSSTNRIEIDFLFEGESDLQNIEKLEINFKGSGSIILDGNIDFSYYNYLSGSFEPLSYSLINNVFVLTLFNYDFDSIKDQTDLLYKLLLKVIVADANQFTMSIDSLTMKALELWSVKHDLYKSSFVFTPLDANGEIRLYLNRNVYTTIIDSQYTVDQPSMVSFYYDTNKKEWWIYLDDLLLSGPISDPNPLGINPRIESHFTTDQEGIKVLSITSQYFKKVESKNDFEDYKTLITSYKEGGDYTSLLDIDSLDSLLIAENTFSQISSDIDIIYNFKDGITENNIFNKNLVHSEDSSYSDSLETIPYNYQEEIVLPLTSINPTKDYVTAPLQGTKYQVTGGSVTDLQSDDDFNTITIERDAYTNHEPSYSPHTPIEGYNSVRGYPRRPIFTSSSPQSDHLYFTGTSGGFSVRIDEVDGGFWSQFDDGWIHSTTQYAYNMDHYKIRTNWFNSYTWVYEEMEFDTKYDGVNPTTIYFEFKIKVDIISDNGNGATIDVQNPSTQNWVTMNMLTNDDQFHWYYSNIDSSFMDTYVDDDGKIKIRIKSYAREYGAFQTGTIEIWTDVARCIAEYLPESKVEFSAGTAGNNYYLSYEGKTTGSAMNFYINDVPQFQIGTSWNQHEEILVMDLSNMYVILGELDQGWISDRILESDYLYLIDINQATSIPIYNTDTISLASTSKHFNTTQSSWLEDPFLGPTMQYTLENTVITPIFGRAPEPIHTQLELDSIELEFDVFPSTDSELLQDGFIEGKDVTKYDIQTLDYASGRFKNTAIDDAQIPLVTPIELDFGQINTQGLSNIDLEIALDLDISLDYRSLSSPDWILRSRMMIYNHTKPQWVDYTGIITTNGGTQTLWELDSIY</sequence>
<evidence type="ECO:0008006" key="2">
    <source>
        <dbReference type="Google" id="ProtNLM"/>
    </source>
</evidence>
<organism evidence="1">
    <name type="scientific">marine sediment metagenome</name>
    <dbReference type="NCBI Taxonomy" id="412755"/>
    <lineage>
        <taxon>unclassified sequences</taxon>
        <taxon>metagenomes</taxon>
        <taxon>ecological metagenomes</taxon>
    </lineage>
</organism>
<dbReference type="SUPFAM" id="SSF49899">
    <property type="entry name" value="Concanavalin A-like lectins/glucanases"/>
    <property type="match status" value="1"/>
</dbReference>
<evidence type="ECO:0000313" key="1">
    <source>
        <dbReference type="EMBL" id="KKN31217.1"/>
    </source>
</evidence>
<gene>
    <name evidence="1" type="ORF">LCGC14_0826180</name>
</gene>
<feature type="non-terminal residue" evidence="1">
    <location>
        <position position="3683"/>
    </location>
</feature>